<keyword evidence="9" id="KW-1185">Reference proteome</keyword>
<dbReference type="InterPro" id="IPR011006">
    <property type="entry name" value="CheY-like_superfamily"/>
</dbReference>
<dbReference type="InterPro" id="IPR001789">
    <property type="entry name" value="Sig_transdc_resp-reg_receiver"/>
</dbReference>
<dbReference type="SMART" id="SM00448">
    <property type="entry name" value="REC"/>
    <property type="match status" value="1"/>
</dbReference>
<dbReference type="KEGG" id="msil:METEAL_17400"/>
<dbReference type="InterPro" id="IPR004358">
    <property type="entry name" value="Sig_transdc_His_kin-like_C"/>
</dbReference>
<dbReference type="Gene3D" id="3.40.50.2300">
    <property type="match status" value="1"/>
</dbReference>
<evidence type="ECO:0000256" key="3">
    <source>
        <dbReference type="ARBA" id="ARBA00022553"/>
    </source>
</evidence>
<feature type="coiled-coil region" evidence="5">
    <location>
        <begin position="145"/>
        <end position="172"/>
    </location>
</feature>
<dbReference type="InterPro" id="IPR050595">
    <property type="entry name" value="Bact_response_regulator"/>
</dbReference>
<evidence type="ECO:0000313" key="9">
    <source>
        <dbReference type="Proteomes" id="UP001238179"/>
    </source>
</evidence>
<dbReference type="AlphaFoldDB" id="A0AA48GGU1"/>
<evidence type="ECO:0000259" key="6">
    <source>
        <dbReference type="PROSITE" id="PS50109"/>
    </source>
</evidence>
<dbReference type="PANTHER" id="PTHR44591">
    <property type="entry name" value="STRESS RESPONSE REGULATOR PROTEIN 1"/>
    <property type="match status" value="1"/>
</dbReference>
<dbReference type="GO" id="GO:0004673">
    <property type="term" value="F:protein histidine kinase activity"/>
    <property type="evidence" value="ECO:0007669"/>
    <property type="project" value="UniProtKB-EC"/>
</dbReference>
<dbReference type="InterPro" id="IPR036890">
    <property type="entry name" value="HATPase_C_sf"/>
</dbReference>
<dbReference type="GO" id="GO:0000160">
    <property type="term" value="P:phosphorelay signal transduction system"/>
    <property type="evidence" value="ECO:0007669"/>
    <property type="project" value="InterPro"/>
</dbReference>
<comment type="catalytic activity">
    <reaction evidence="1">
        <text>ATP + protein L-histidine = ADP + protein N-phospho-L-histidine.</text>
        <dbReference type="EC" id="2.7.13.3"/>
    </reaction>
</comment>
<dbReference type="PANTHER" id="PTHR44591:SF3">
    <property type="entry name" value="RESPONSE REGULATORY DOMAIN-CONTAINING PROTEIN"/>
    <property type="match status" value="1"/>
</dbReference>
<dbReference type="PROSITE" id="PS50109">
    <property type="entry name" value="HIS_KIN"/>
    <property type="match status" value="1"/>
</dbReference>
<organism evidence="8 9">
    <name type="scientific">Mesoterricola silvestris</name>
    <dbReference type="NCBI Taxonomy" id="2927979"/>
    <lineage>
        <taxon>Bacteria</taxon>
        <taxon>Pseudomonadati</taxon>
        <taxon>Acidobacteriota</taxon>
        <taxon>Holophagae</taxon>
        <taxon>Holophagales</taxon>
        <taxon>Holophagaceae</taxon>
        <taxon>Mesoterricola</taxon>
    </lineage>
</organism>
<keyword evidence="5" id="KW-0175">Coiled coil</keyword>
<accession>A0AA48GGU1</accession>
<dbReference type="Gene3D" id="3.30.565.10">
    <property type="entry name" value="Histidine kinase-like ATPase, C-terminal domain"/>
    <property type="match status" value="1"/>
</dbReference>
<proteinExistence type="predicted"/>
<dbReference type="InterPro" id="IPR005467">
    <property type="entry name" value="His_kinase_dom"/>
</dbReference>
<evidence type="ECO:0000259" key="7">
    <source>
        <dbReference type="PROSITE" id="PS50110"/>
    </source>
</evidence>
<gene>
    <name evidence="8" type="ORF">METEAL_17400</name>
</gene>
<dbReference type="SUPFAM" id="SSF52172">
    <property type="entry name" value="CheY-like"/>
    <property type="match status" value="1"/>
</dbReference>
<dbReference type="RefSeq" id="WP_316415479.1">
    <property type="nucleotide sequence ID" value="NZ_AP027080.1"/>
</dbReference>
<dbReference type="PRINTS" id="PR00344">
    <property type="entry name" value="BCTRLSENSOR"/>
</dbReference>
<feature type="domain" description="Response regulatory" evidence="7">
    <location>
        <begin position="5"/>
        <end position="121"/>
    </location>
</feature>
<dbReference type="InterPro" id="IPR029016">
    <property type="entry name" value="GAF-like_dom_sf"/>
</dbReference>
<evidence type="ECO:0000256" key="2">
    <source>
        <dbReference type="ARBA" id="ARBA00012438"/>
    </source>
</evidence>
<dbReference type="SUPFAM" id="SSF55874">
    <property type="entry name" value="ATPase domain of HSP90 chaperone/DNA topoisomerase II/histidine kinase"/>
    <property type="match status" value="1"/>
</dbReference>
<dbReference type="Pfam" id="PF00072">
    <property type="entry name" value="Response_reg"/>
    <property type="match status" value="1"/>
</dbReference>
<dbReference type="Pfam" id="PF02518">
    <property type="entry name" value="HATPase_c"/>
    <property type="match status" value="1"/>
</dbReference>
<dbReference type="SUPFAM" id="SSF55781">
    <property type="entry name" value="GAF domain-like"/>
    <property type="match status" value="1"/>
</dbReference>
<feature type="domain" description="Histidine kinase" evidence="6">
    <location>
        <begin position="384"/>
        <end position="602"/>
    </location>
</feature>
<dbReference type="EC" id="2.7.13.3" evidence="2"/>
<evidence type="ECO:0000256" key="1">
    <source>
        <dbReference type="ARBA" id="ARBA00000085"/>
    </source>
</evidence>
<keyword evidence="3 4" id="KW-0597">Phosphoprotein</keyword>
<dbReference type="Proteomes" id="UP001238179">
    <property type="component" value="Chromosome"/>
</dbReference>
<feature type="modified residue" description="4-aspartylphosphate" evidence="4">
    <location>
        <position position="54"/>
    </location>
</feature>
<sequence length="602" mass="66428">MTAPRILCIEDNFVNWRLVQRLLTQAGYDMHWAEEGLKGFELARELKPALVLLDINLPGLSGFEVATKFKHDPELKAVPLVALTAKTQKAERETALVAGCDGFIPKPLDPFTFVDQVGAFLQGRREELEKALEAPALRQFNVQMLEHLELQLKEAQEANRKLTEARAALEQRSGSLSRLLALSREILTEHDPRTLLLRILSEVRAEVGATGLTAYRLHTSGSYYDGVRWNGETFDALPVLPLGHTFVVRAWSMGAAGILHGEALRSSRLWEEGLDLGLWPPMGNVALVVLRTHQDGQEIAGFWILSRPADRPFLAQELEMATLHASIALVSLENAELIENLNNSTRALASSYERIEGAYQDLQNARADLNRRDRQALLGDLFTKIAQRLEAPVQSLHQQSQVLDHLPAPDGNGLPEAHPRALAEIREAVSKIDGLLKALLRRVGREAPSKPEWLDLHDLIQQELELLQAEGVIPAEVEVVQDLRARVPLIYGVYGDFASTLLNVVHHALGGPTPSPVLAIRSTRTEEAFLLQVNDEGGAIPPSELEMAFEPFSGLHQQAVMGVRSPGEGLAVCRQLLAAYQGEVDLINLGEGTSLTLKIPLR</sequence>
<evidence type="ECO:0000313" key="8">
    <source>
        <dbReference type="EMBL" id="BDU72566.1"/>
    </source>
</evidence>
<dbReference type="InterPro" id="IPR003594">
    <property type="entry name" value="HATPase_dom"/>
</dbReference>
<dbReference type="Gene3D" id="3.30.450.40">
    <property type="match status" value="1"/>
</dbReference>
<dbReference type="EMBL" id="AP027080">
    <property type="protein sequence ID" value="BDU72566.1"/>
    <property type="molecule type" value="Genomic_DNA"/>
</dbReference>
<protein>
    <recommendedName>
        <fullName evidence="2">histidine kinase</fullName>
        <ecNumber evidence="2">2.7.13.3</ecNumber>
    </recommendedName>
</protein>
<evidence type="ECO:0000256" key="4">
    <source>
        <dbReference type="PROSITE-ProRule" id="PRU00169"/>
    </source>
</evidence>
<dbReference type="PROSITE" id="PS50110">
    <property type="entry name" value="RESPONSE_REGULATORY"/>
    <property type="match status" value="1"/>
</dbReference>
<evidence type="ECO:0000256" key="5">
    <source>
        <dbReference type="SAM" id="Coils"/>
    </source>
</evidence>
<reference evidence="9" key="1">
    <citation type="journal article" date="2023" name="Int. J. Syst. Evol. Microbiol.">
        <title>Mesoterricola silvestris gen. nov., sp. nov., Mesoterricola sediminis sp. nov., Geothrix oryzae sp. nov., Geothrix edaphica sp. nov., Geothrix rubra sp. nov., and Geothrix limicola sp. nov., six novel members of Acidobacteriota isolated from soils.</title>
        <authorList>
            <person name="Itoh H."/>
            <person name="Sugisawa Y."/>
            <person name="Mise K."/>
            <person name="Xu Z."/>
            <person name="Kuniyasu M."/>
            <person name="Ushijima N."/>
            <person name="Kawano K."/>
            <person name="Kobayashi E."/>
            <person name="Shiratori Y."/>
            <person name="Masuda Y."/>
            <person name="Senoo K."/>
        </authorList>
    </citation>
    <scope>NUCLEOTIDE SEQUENCE [LARGE SCALE GENOMIC DNA]</scope>
    <source>
        <strain evidence="9">W79</strain>
    </source>
</reference>
<name>A0AA48GGU1_9BACT</name>